<feature type="transmembrane region" description="Helical" evidence="3">
    <location>
        <begin position="150"/>
        <end position="175"/>
    </location>
</feature>
<accession>F3Y8H1</accession>
<evidence type="ECO:0000256" key="1">
    <source>
        <dbReference type="ARBA" id="ARBA00010692"/>
    </source>
</evidence>
<evidence type="ECO:0000313" key="5">
    <source>
        <dbReference type="Proteomes" id="UP000008456"/>
    </source>
</evidence>
<dbReference type="Pfam" id="PF02632">
    <property type="entry name" value="BioY"/>
    <property type="match status" value="1"/>
</dbReference>
<feature type="transmembrane region" description="Helical" evidence="3">
    <location>
        <begin position="61"/>
        <end position="78"/>
    </location>
</feature>
<dbReference type="PANTHER" id="PTHR34295">
    <property type="entry name" value="BIOTIN TRANSPORTER BIOY"/>
    <property type="match status" value="1"/>
</dbReference>
<dbReference type="AlphaFoldDB" id="F3Y8H1"/>
<gene>
    <name evidence="4" type="ordered locus">MPTP_0314</name>
</gene>
<evidence type="ECO:0000256" key="2">
    <source>
        <dbReference type="PIRNR" id="PIRNR016661"/>
    </source>
</evidence>
<keyword evidence="5" id="KW-1185">Reference proteome</keyword>
<keyword evidence="2 3" id="KW-0472">Membrane</keyword>
<organism evidence="4 5">
    <name type="scientific">Melissococcus plutonius (strain ATCC 35311 / DSM 29964 / CIP 104052 / LMG 20360 / NCIMB 702443)</name>
    <dbReference type="NCBI Taxonomy" id="940190"/>
    <lineage>
        <taxon>Bacteria</taxon>
        <taxon>Bacillati</taxon>
        <taxon>Bacillota</taxon>
        <taxon>Bacilli</taxon>
        <taxon>Lactobacillales</taxon>
        <taxon>Enterococcaceae</taxon>
        <taxon>Melissococcus</taxon>
    </lineage>
</organism>
<dbReference type="HOGENOM" id="CLU_077931_2_2_9"/>
<feature type="transmembrane region" description="Helical" evidence="3">
    <location>
        <begin position="84"/>
        <end position="104"/>
    </location>
</feature>
<keyword evidence="3" id="KW-1133">Transmembrane helix</keyword>
<keyword evidence="3" id="KW-0812">Transmembrane</keyword>
<keyword evidence="2" id="KW-1003">Cell membrane</keyword>
<reference evidence="4 5" key="1">
    <citation type="journal article" date="2011" name="J. Bacteriol.">
        <title>Complete genome sequence of Melissococcus plutonius ATCC 35311.</title>
        <authorList>
            <person name="Okumura K."/>
            <person name="Arai R."/>
            <person name="Okura M."/>
            <person name="Kirikae T."/>
            <person name="Takamatsu D."/>
            <person name="Osaki M."/>
            <person name="Miyoshi-Akiyama T."/>
        </authorList>
    </citation>
    <scope>NUCLEOTIDE SEQUENCE [LARGE SCALE GENOMIC DNA]</scope>
    <source>
        <strain evidence="5">ATCC 35311 / CIP 104052 / LMG 20360 / NCIMB 702443</strain>
    </source>
</reference>
<evidence type="ECO:0000256" key="3">
    <source>
        <dbReference type="SAM" id="Phobius"/>
    </source>
</evidence>
<dbReference type="EMBL" id="AP012200">
    <property type="protein sequence ID" value="BAK20799.1"/>
    <property type="molecule type" value="Genomic_DNA"/>
</dbReference>
<dbReference type="GO" id="GO:0005886">
    <property type="term" value="C:plasma membrane"/>
    <property type="evidence" value="ECO:0007669"/>
    <property type="project" value="UniProtKB-SubCell"/>
</dbReference>
<protein>
    <recommendedName>
        <fullName evidence="2">Biotin transporter</fullName>
    </recommendedName>
</protein>
<sequence>MKGIILFMKSSIHSLILSAEFSIIIALLSQLSFPIGIIPLTGQTFAIGLAATLLGKKIGTISILIYLLLGLIGLPVFAGMTAGFGVLFGVTGGYLIGFILNGWLTGMILEKTTFNYKYGIIANLIGSMVPMITGTLWLKLFSNSSWETAWMTGFLPFIIPWIIKAIASAYLGIFLRKRLSAYFFKIPN</sequence>
<proteinExistence type="inferred from homology"/>
<dbReference type="STRING" id="940190.MPTP_0314"/>
<feature type="transmembrane region" description="Helical" evidence="3">
    <location>
        <begin position="12"/>
        <end position="29"/>
    </location>
</feature>
<reference key="2">
    <citation type="submission" date="2011-04" db="EMBL/GenBank/DDBJ databases">
        <title>Whole genome sequence of Melissococcus plutonius ATCC 35311.</title>
        <authorList>
            <person name="Okumura K."/>
            <person name="Arai R."/>
            <person name="Osaki M."/>
            <person name="Okura M."/>
            <person name="Kirikae T."/>
            <person name="Takamatsu D."/>
            <person name="Akiyama T."/>
        </authorList>
    </citation>
    <scope>NUCLEOTIDE SEQUENCE</scope>
    <source>
        <strain>ATCC 35311</strain>
    </source>
</reference>
<evidence type="ECO:0000313" key="4">
    <source>
        <dbReference type="EMBL" id="BAK20799.1"/>
    </source>
</evidence>
<dbReference type="KEGG" id="mps:MPTP_0314"/>
<dbReference type="GO" id="GO:0015225">
    <property type="term" value="F:biotin transmembrane transporter activity"/>
    <property type="evidence" value="ECO:0007669"/>
    <property type="project" value="UniProtKB-UniRule"/>
</dbReference>
<dbReference type="PIRSF" id="PIRSF016661">
    <property type="entry name" value="BioY"/>
    <property type="match status" value="1"/>
</dbReference>
<comment type="similarity">
    <text evidence="1 2">Belongs to the BioY family.</text>
</comment>
<comment type="subcellular location">
    <subcellularLocation>
        <location evidence="2">Cell membrane</location>
        <topology evidence="2">Multi-pass membrane protein</topology>
    </subcellularLocation>
</comment>
<feature type="transmembrane region" description="Helical" evidence="3">
    <location>
        <begin position="116"/>
        <end position="138"/>
    </location>
</feature>
<dbReference type="Proteomes" id="UP000008456">
    <property type="component" value="Chromosome"/>
</dbReference>
<keyword evidence="2" id="KW-0813">Transport</keyword>
<dbReference type="Gene3D" id="1.10.1760.20">
    <property type="match status" value="1"/>
</dbReference>
<name>F3Y8H1_MELPT</name>
<dbReference type="PANTHER" id="PTHR34295:SF1">
    <property type="entry name" value="BIOTIN TRANSPORTER BIOY"/>
    <property type="match status" value="1"/>
</dbReference>
<dbReference type="InterPro" id="IPR003784">
    <property type="entry name" value="BioY"/>
</dbReference>